<evidence type="ECO:0000313" key="10">
    <source>
        <dbReference type="Proteomes" id="UP000562929"/>
    </source>
</evidence>
<dbReference type="OrthoDB" id="4116913at2759"/>
<sequence>MWQRRSRLGAGGFVWIDASRREDEARESFHIADPVHTARRNGSPRRTEFSSQIPNRHAGRALRKGPPKGPPKGPRLPPPLPSSQATLADSSLASDPRKIQCDAAQTRSRCDWCRHHGIPCTFVRPASRSTPVRAKTITPASASAPPPAPAPPCTPPALDGRRLNAAALGQIYVAGRNLGSFCSRSGIPYFTPEGERRIHSQTGRWPSLRRRSPNDAEQQPLKPPRAPGFDLPDRSVVESLLATYLASDFRLVFPLIDGTLFCRTLNQAYSSAVTFQSRCARACVFAFLSIASSSRFLGADVQPVVDGQECATEASALLRGTLEMANVVVVQTLLILLTHETICGRLQAASMYHALACRSLFTLNAHVQVGDDGDRERRHLRVLFWFSYVFDKDVALCTGRPPIMDDDFCDLTPPARYDDGLSAHDDSSPWFPGDLRLSVLKSRACRQLYSAASLRKPEADLLRTIRELDEALEGWRLSLPAGFCPSLAPGSSAGLNRSRGMLHMELHLHYYYLVNVIHAAAGRCALADGSGEAVRSSLDLSVEASRATLLYLSMTAHRLISEGFWVFIFYPMSAVVTLFFHVLRDPSDAQAAADVRLLSQASDVIKTMPVGSITARERAYLLEVDGGEGRVSSDWTGLDWAGLGWAGVTLLGYWR</sequence>
<feature type="region of interest" description="Disordered" evidence="6">
    <location>
        <begin position="28"/>
        <end position="96"/>
    </location>
</feature>
<dbReference type="PANTHER" id="PTHR46910:SF37">
    <property type="entry name" value="ZN(II)2CYS6 TRANSCRIPTION FACTOR (EUROFUNG)"/>
    <property type="match status" value="1"/>
</dbReference>
<keyword evidence="7" id="KW-0472">Membrane</keyword>
<dbReference type="AlphaFoldDB" id="A0A8H4Q724"/>
<dbReference type="GO" id="GO:0003700">
    <property type="term" value="F:DNA-binding transcription factor activity"/>
    <property type="evidence" value="ECO:0007669"/>
    <property type="project" value="InterPro"/>
</dbReference>
<evidence type="ECO:0000259" key="8">
    <source>
        <dbReference type="SMART" id="SM00906"/>
    </source>
</evidence>
<evidence type="ECO:0000256" key="2">
    <source>
        <dbReference type="ARBA" id="ARBA00023015"/>
    </source>
</evidence>
<name>A0A8H4Q724_9HYPO</name>
<dbReference type="GO" id="GO:0003677">
    <property type="term" value="F:DNA binding"/>
    <property type="evidence" value="ECO:0007669"/>
    <property type="project" value="UniProtKB-KW"/>
</dbReference>
<keyword evidence="10" id="KW-1185">Reference proteome</keyword>
<keyword evidence="2" id="KW-0805">Transcription regulation</keyword>
<keyword evidence="4" id="KW-0804">Transcription</keyword>
<keyword evidence="7" id="KW-0812">Transmembrane</keyword>
<keyword evidence="7" id="KW-1133">Transmembrane helix</keyword>
<dbReference type="SMART" id="SM00906">
    <property type="entry name" value="Fungal_trans"/>
    <property type="match status" value="1"/>
</dbReference>
<dbReference type="GO" id="GO:0005634">
    <property type="term" value="C:nucleus"/>
    <property type="evidence" value="ECO:0007669"/>
    <property type="project" value="UniProtKB-SubCell"/>
</dbReference>
<evidence type="ECO:0000256" key="5">
    <source>
        <dbReference type="ARBA" id="ARBA00023242"/>
    </source>
</evidence>
<feature type="region of interest" description="Disordered" evidence="6">
    <location>
        <begin position="198"/>
        <end position="228"/>
    </location>
</feature>
<comment type="subcellular location">
    <subcellularLocation>
        <location evidence="1">Nucleus</location>
    </subcellularLocation>
</comment>
<dbReference type="Proteomes" id="UP000562929">
    <property type="component" value="Unassembled WGS sequence"/>
</dbReference>
<evidence type="ECO:0000256" key="1">
    <source>
        <dbReference type="ARBA" id="ARBA00004123"/>
    </source>
</evidence>
<dbReference type="EMBL" id="JAACLJ010000004">
    <property type="protein sequence ID" value="KAF4587924.1"/>
    <property type="molecule type" value="Genomic_DNA"/>
</dbReference>
<proteinExistence type="predicted"/>
<feature type="domain" description="Xylanolytic transcriptional activator regulatory" evidence="8">
    <location>
        <begin position="349"/>
        <end position="420"/>
    </location>
</feature>
<feature type="transmembrane region" description="Helical" evidence="7">
    <location>
        <begin position="563"/>
        <end position="583"/>
    </location>
</feature>
<accession>A0A8H4Q724</accession>
<evidence type="ECO:0000256" key="3">
    <source>
        <dbReference type="ARBA" id="ARBA00023125"/>
    </source>
</evidence>
<feature type="compositionally biased region" description="Basic residues" evidence="6">
    <location>
        <begin position="57"/>
        <end position="66"/>
    </location>
</feature>
<reference evidence="9 10" key="1">
    <citation type="journal article" date="2020" name="G3 (Bethesda)">
        <title>Genetic Underpinnings of Host Manipulation by Ophiocordyceps as Revealed by Comparative Transcriptomics.</title>
        <authorList>
            <person name="Will I."/>
            <person name="Das B."/>
            <person name="Trinh T."/>
            <person name="Brachmann A."/>
            <person name="Ohm R.A."/>
            <person name="de Bekker C."/>
        </authorList>
    </citation>
    <scope>NUCLEOTIDE SEQUENCE [LARGE SCALE GENOMIC DNA]</scope>
    <source>
        <strain evidence="9 10">EC05</strain>
    </source>
</reference>
<evidence type="ECO:0000256" key="7">
    <source>
        <dbReference type="SAM" id="Phobius"/>
    </source>
</evidence>
<dbReference type="InterPro" id="IPR007219">
    <property type="entry name" value="XnlR_reg_dom"/>
</dbReference>
<gene>
    <name evidence="9" type="ORF">GQ602_004617</name>
</gene>
<dbReference type="GO" id="GO:0006351">
    <property type="term" value="P:DNA-templated transcription"/>
    <property type="evidence" value="ECO:0007669"/>
    <property type="project" value="InterPro"/>
</dbReference>
<feature type="compositionally biased region" description="Polar residues" evidence="6">
    <location>
        <begin position="82"/>
        <end position="93"/>
    </location>
</feature>
<comment type="caution">
    <text evidence="9">The sequence shown here is derived from an EMBL/GenBank/DDBJ whole genome shotgun (WGS) entry which is preliminary data.</text>
</comment>
<organism evidence="9 10">
    <name type="scientific">Ophiocordyceps camponoti-floridani</name>
    <dbReference type="NCBI Taxonomy" id="2030778"/>
    <lineage>
        <taxon>Eukaryota</taxon>
        <taxon>Fungi</taxon>
        <taxon>Dikarya</taxon>
        <taxon>Ascomycota</taxon>
        <taxon>Pezizomycotina</taxon>
        <taxon>Sordariomycetes</taxon>
        <taxon>Hypocreomycetidae</taxon>
        <taxon>Hypocreales</taxon>
        <taxon>Ophiocordycipitaceae</taxon>
        <taxon>Ophiocordyceps</taxon>
    </lineage>
</organism>
<dbReference type="InterPro" id="IPR050987">
    <property type="entry name" value="AtrR-like"/>
</dbReference>
<keyword evidence="3" id="KW-0238">DNA-binding</keyword>
<dbReference type="GO" id="GO:0008270">
    <property type="term" value="F:zinc ion binding"/>
    <property type="evidence" value="ECO:0007669"/>
    <property type="project" value="InterPro"/>
</dbReference>
<dbReference type="PANTHER" id="PTHR46910">
    <property type="entry name" value="TRANSCRIPTION FACTOR PDR1"/>
    <property type="match status" value="1"/>
</dbReference>
<evidence type="ECO:0000256" key="4">
    <source>
        <dbReference type="ARBA" id="ARBA00023163"/>
    </source>
</evidence>
<evidence type="ECO:0000256" key="6">
    <source>
        <dbReference type="SAM" id="MobiDB-lite"/>
    </source>
</evidence>
<dbReference type="Pfam" id="PF04082">
    <property type="entry name" value="Fungal_trans"/>
    <property type="match status" value="1"/>
</dbReference>
<feature type="compositionally biased region" description="Pro residues" evidence="6">
    <location>
        <begin position="67"/>
        <end position="81"/>
    </location>
</feature>
<keyword evidence="5" id="KW-0539">Nucleus</keyword>
<evidence type="ECO:0000313" key="9">
    <source>
        <dbReference type="EMBL" id="KAF4587924.1"/>
    </source>
</evidence>
<protein>
    <submittedName>
        <fullName evidence="9">Fungal specific transcription factor domain-containing protein</fullName>
    </submittedName>
</protein>
<dbReference type="CDD" id="cd12148">
    <property type="entry name" value="fungal_TF_MHR"/>
    <property type="match status" value="1"/>
</dbReference>